<dbReference type="EMBL" id="KN832875">
    <property type="protein sequence ID" value="KIN01910.1"/>
    <property type="molecule type" value="Genomic_DNA"/>
</dbReference>
<dbReference type="AlphaFoldDB" id="A0A0C3HFH7"/>
<name>A0A0C3HFH7_OIDMZ</name>
<feature type="region of interest" description="Disordered" evidence="1">
    <location>
        <begin position="1"/>
        <end position="103"/>
    </location>
</feature>
<feature type="compositionally biased region" description="Polar residues" evidence="1">
    <location>
        <begin position="44"/>
        <end position="57"/>
    </location>
</feature>
<feature type="compositionally biased region" description="Polar residues" evidence="1">
    <location>
        <begin position="88"/>
        <end position="100"/>
    </location>
</feature>
<reference evidence="2 3" key="1">
    <citation type="submission" date="2014-04" db="EMBL/GenBank/DDBJ databases">
        <authorList>
            <consortium name="DOE Joint Genome Institute"/>
            <person name="Kuo A."/>
            <person name="Martino E."/>
            <person name="Perotto S."/>
            <person name="Kohler A."/>
            <person name="Nagy L.G."/>
            <person name="Floudas D."/>
            <person name="Copeland A."/>
            <person name="Barry K.W."/>
            <person name="Cichocki N."/>
            <person name="Veneault-Fourrey C."/>
            <person name="LaButti K."/>
            <person name="Lindquist E.A."/>
            <person name="Lipzen A."/>
            <person name="Lundell T."/>
            <person name="Morin E."/>
            <person name="Murat C."/>
            <person name="Sun H."/>
            <person name="Tunlid A."/>
            <person name="Henrissat B."/>
            <person name="Grigoriev I.V."/>
            <person name="Hibbett D.S."/>
            <person name="Martin F."/>
            <person name="Nordberg H.P."/>
            <person name="Cantor M.N."/>
            <person name="Hua S.X."/>
        </authorList>
    </citation>
    <scope>NUCLEOTIDE SEQUENCE [LARGE SCALE GENOMIC DNA]</scope>
    <source>
        <strain evidence="2 3">Zn</strain>
    </source>
</reference>
<dbReference type="Proteomes" id="UP000054321">
    <property type="component" value="Unassembled WGS sequence"/>
</dbReference>
<dbReference type="InParanoid" id="A0A0C3HFH7"/>
<feature type="compositionally biased region" description="Basic and acidic residues" evidence="1">
    <location>
        <begin position="152"/>
        <end position="162"/>
    </location>
</feature>
<keyword evidence="3" id="KW-1185">Reference proteome</keyword>
<evidence type="ECO:0000313" key="2">
    <source>
        <dbReference type="EMBL" id="KIN01910.1"/>
    </source>
</evidence>
<evidence type="ECO:0000256" key="1">
    <source>
        <dbReference type="SAM" id="MobiDB-lite"/>
    </source>
</evidence>
<feature type="region of interest" description="Disordered" evidence="1">
    <location>
        <begin position="127"/>
        <end position="241"/>
    </location>
</feature>
<protein>
    <submittedName>
        <fullName evidence="2">Uncharacterized protein</fullName>
    </submittedName>
</protein>
<feature type="compositionally biased region" description="Acidic residues" evidence="1">
    <location>
        <begin position="163"/>
        <end position="173"/>
    </location>
</feature>
<dbReference type="HOGENOM" id="CLU_054780_0_0_1"/>
<reference evidence="3" key="2">
    <citation type="submission" date="2015-01" db="EMBL/GenBank/DDBJ databases">
        <title>Evolutionary Origins and Diversification of the Mycorrhizal Mutualists.</title>
        <authorList>
            <consortium name="DOE Joint Genome Institute"/>
            <consortium name="Mycorrhizal Genomics Consortium"/>
            <person name="Kohler A."/>
            <person name="Kuo A."/>
            <person name="Nagy L.G."/>
            <person name="Floudas D."/>
            <person name="Copeland A."/>
            <person name="Barry K.W."/>
            <person name="Cichocki N."/>
            <person name="Veneault-Fourrey C."/>
            <person name="LaButti K."/>
            <person name="Lindquist E.A."/>
            <person name="Lipzen A."/>
            <person name="Lundell T."/>
            <person name="Morin E."/>
            <person name="Murat C."/>
            <person name="Riley R."/>
            <person name="Ohm R."/>
            <person name="Sun H."/>
            <person name="Tunlid A."/>
            <person name="Henrissat B."/>
            <person name="Grigoriev I.V."/>
            <person name="Hibbett D.S."/>
            <person name="Martin F."/>
        </authorList>
    </citation>
    <scope>NUCLEOTIDE SEQUENCE [LARGE SCALE GENOMIC DNA]</scope>
    <source>
        <strain evidence="3">Zn</strain>
    </source>
</reference>
<accession>A0A0C3HFH7</accession>
<dbReference type="OrthoDB" id="5397330at2759"/>
<sequence length="241" mass="26358">MPIRNPFAKRADIYGGGLTQGEENVRPLDQNGMRPTFEKVDTMGSMSSALSIKSGHSQDPPEYKLSVVNDSGVYLPPSPPEKSGIWHQRSNVSRASTSTRNSDDIEHFSISRESFDSYRRSFDISARSPVLRETSRQSLDSARLPRLPRSAVGERRFEREPPTEEEGFEDVGLNDDNGKQGKKKGFFSRLADGAENAAQVSTGSRFHIGGRKRGQSGTGEELGNIKSASAAGSTKEVEGVH</sequence>
<proteinExistence type="predicted"/>
<organism evidence="2 3">
    <name type="scientific">Oidiodendron maius (strain Zn)</name>
    <dbReference type="NCBI Taxonomy" id="913774"/>
    <lineage>
        <taxon>Eukaryota</taxon>
        <taxon>Fungi</taxon>
        <taxon>Dikarya</taxon>
        <taxon>Ascomycota</taxon>
        <taxon>Pezizomycotina</taxon>
        <taxon>Leotiomycetes</taxon>
        <taxon>Leotiomycetes incertae sedis</taxon>
        <taxon>Myxotrichaceae</taxon>
        <taxon>Oidiodendron</taxon>
    </lineage>
</organism>
<evidence type="ECO:0000313" key="3">
    <source>
        <dbReference type="Proteomes" id="UP000054321"/>
    </source>
</evidence>
<gene>
    <name evidence="2" type="ORF">OIDMADRAFT_18724</name>
</gene>